<sequence length="63" mass="7709">MSAKDNQLIGSNFHSSSQYIPDRMMDLDEWERDSARHHKSLSERRKCRLEHERKKKCLWMMDE</sequence>
<reference evidence="1" key="2">
    <citation type="submission" date="2023-02" db="EMBL/GenBank/DDBJ databases">
        <authorList>
            <person name="Huang Y."/>
            <person name="Zhang Y."/>
            <person name="Zhang T."/>
            <person name="Wang J."/>
        </authorList>
    </citation>
    <scope>NUCLEOTIDE SEQUENCE</scope>
    <source>
        <strain evidence="1">KJ-1</strain>
    </source>
</reference>
<evidence type="ECO:0000313" key="1">
    <source>
        <dbReference type="EMBL" id="WDZ52656.1"/>
    </source>
</evidence>
<gene>
    <name evidence="1" type="ORF">LF296_07735</name>
</gene>
<dbReference type="AlphaFoldDB" id="A0AAJ6P6N8"/>
<reference evidence="1" key="1">
    <citation type="journal article" date="2022" name="Front Environ Sci">
        <title>Complete genome sequence analysis of a novel alkane-degrading bacterial strain, Acinetobacter vivianii KJ-1, and its diesel degradation ability.</title>
        <authorList>
            <person name="Zhang Y."/>
            <person name="Song F."/>
            <person name="Wang J."/>
            <person name="Zhao Q."/>
            <person name="Zheng L."/>
            <person name="Wang Z."/>
            <person name="Zhang X."/>
            <person name="Gao Y."/>
            <person name="Chen G."/>
            <person name="Huang Y."/>
        </authorList>
    </citation>
    <scope>NUCLEOTIDE SEQUENCE</scope>
    <source>
        <strain evidence="1">KJ-1</strain>
    </source>
</reference>
<dbReference type="KEGG" id="aviv:LF296_07735"/>
<accession>A0AAJ6P6N8</accession>
<dbReference type="EMBL" id="CP085083">
    <property type="protein sequence ID" value="WDZ52656.1"/>
    <property type="molecule type" value="Genomic_DNA"/>
</dbReference>
<evidence type="ECO:0000313" key="2">
    <source>
        <dbReference type="Proteomes" id="UP001199528"/>
    </source>
</evidence>
<dbReference type="RefSeq" id="WP_272655956.1">
    <property type="nucleotide sequence ID" value="NZ_CP085083.1"/>
</dbReference>
<proteinExistence type="predicted"/>
<organism evidence="1 2">
    <name type="scientific">Acinetobacter vivianii</name>
    <dbReference type="NCBI Taxonomy" id="1776742"/>
    <lineage>
        <taxon>Bacteria</taxon>
        <taxon>Pseudomonadati</taxon>
        <taxon>Pseudomonadota</taxon>
        <taxon>Gammaproteobacteria</taxon>
        <taxon>Moraxellales</taxon>
        <taxon>Moraxellaceae</taxon>
        <taxon>Acinetobacter</taxon>
    </lineage>
</organism>
<protein>
    <submittedName>
        <fullName evidence="1">Uncharacterized protein</fullName>
    </submittedName>
</protein>
<dbReference type="Proteomes" id="UP001199528">
    <property type="component" value="Chromosome"/>
</dbReference>
<name>A0AAJ6P6N8_9GAMM</name>